<dbReference type="GO" id="GO:0042742">
    <property type="term" value="P:defense response to bacterium"/>
    <property type="evidence" value="ECO:0007669"/>
    <property type="project" value="UniProtKB-KW"/>
</dbReference>
<comment type="catalytic activity">
    <reaction evidence="1">
        <text>Hydrolysis of (1-&gt;4)-beta-linkages between N-acetylmuramic acid and N-acetyl-D-glucosamine residues in a peptidoglycan and between N-acetyl-D-glucosamine residues in chitodextrins.</text>
        <dbReference type="EC" id="3.2.1.17"/>
    </reaction>
</comment>
<dbReference type="Gene3D" id="1.10.530.10">
    <property type="match status" value="1"/>
</dbReference>
<keyword evidence="4" id="KW-0929">Antimicrobial</keyword>
<dbReference type="InParanoid" id="B3M544"/>
<dbReference type="GO" id="GO:0031640">
    <property type="term" value="P:killing of cells of another organism"/>
    <property type="evidence" value="ECO:0007669"/>
    <property type="project" value="UniProtKB-KW"/>
</dbReference>
<dbReference type="FunFam" id="1.10.530.10:FF:000001">
    <property type="entry name" value="Lysozyme C"/>
    <property type="match status" value="1"/>
</dbReference>
<dbReference type="SUPFAM" id="SSF53955">
    <property type="entry name" value="Lysozyme-like"/>
    <property type="match status" value="1"/>
</dbReference>
<dbReference type="GeneID" id="6492946"/>
<dbReference type="PhylomeDB" id="B3M544"/>
<keyword evidence="8" id="KW-1015">Disulfide bond</keyword>
<dbReference type="KEGG" id="dan:6492946"/>
<organism evidence="13 14">
    <name type="scientific">Drosophila ananassae</name>
    <name type="common">Fruit fly</name>
    <dbReference type="NCBI Taxonomy" id="7217"/>
    <lineage>
        <taxon>Eukaryota</taxon>
        <taxon>Metazoa</taxon>
        <taxon>Ecdysozoa</taxon>
        <taxon>Arthropoda</taxon>
        <taxon>Hexapoda</taxon>
        <taxon>Insecta</taxon>
        <taxon>Pterygota</taxon>
        <taxon>Neoptera</taxon>
        <taxon>Endopterygota</taxon>
        <taxon>Diptera</taxon>
        <taxon>Brachycera</taxon>
        <taxon>Muscomorpha</taxon>
        <taxon>Ephydroidea</taxon>
        <taxon>Drosophilidae</taxon>
        <taxon>Drosophila</taxon>
        <taxon>Sophophora</taxon>
    </lineage>
</organism>
<dbReference type="AlphaFoldDB" id="B3M544"/>
<gene>
    <name evidence="13" type="primary">Dana\GF10070</name>
    <name evidence="13" type="synonym">dana_GLEANR_10026</name>
    <name evidence="13" type="ORF">GF10070</name>
</gene>
<feature type="chain" id="PRO_5002791932" description="lysozyme" evidence="11">
    <location>
        <begin position="20"/>
        <end position="141"/>
    </location>
</feature>
<dbReference type="OrthoDB" id="17373at2759"/>
<keyword evidence="6 11" id="KW-0732">Signal</keyword>
<evidence type="ECO:0000256" key="2">
    <source>
        <dbReference type="ARBA" id="ARBA00010859"/>
    </source>
</evidence>
<evidence type="ECO:0000256" key="1">
    <source>
        <dbReference type="ARBA" id="ARBA00000632"/>
    </source>
</evidence>
<proteinExistence type="inferred from homology"/>
<dbReference type="PRINTS" id="PR00137">
    <property type="entry name" value="LYSOZYME"/>
</dbReference>
<dbReference type="CDD" id="cd16899">
    <property type="entry name" value="LYZ_C_invert"/>
    <property type="match status" value="1"/>
</dbReference>
<dbReference type="GO" id="GO:0003796">
    <property type="term" value="F:lysozyme activity"/>
    <property type="evidence" value="ECO:0007669"/>
    <property type="project" value="UniProtKB-EC"/>
</dbReference>
<comment type="similarity">
    <text evidence="2 10">Belongs to the glycosyl hydrolase 22 family.</text>
</comment>
<protein>
    <recommendedName>
        <fullName evidence="3">lysozyme</fullName>
        <ecNumber evidence="3">3.2.1.17</ecNumber>
    </recommendedName>
</protein>
<dbReference type="eggNOG" id="ENOG502S1S1">
    <property type="taxonomic scope" value="Eukaryota"/>
</dbReference>
<evidence type="ECO:0000256" key="9">
    <source>
        <dbReference type="ARBA" id="ARBA00023295"/>
    </source>
</evidence>
<keyword evidence="14" id="KW-1185">Reference proteome</keyword>
<dbReference type="InterPro" id="IPR001916">
    <property type="entry name" value="Glyco_hydro_22"/>
</dbReference>
<dbReference type="InterPro" id="IPR000974">
    <property type="entry name" value="Glyco_hydro_22_lys"/>
</dbReference>
<dbReference type="OMA" id="VYERCEF"/>
<dbReference type="InterPro" id="IPR023346">
    <property type="entry name" value="Lysozyme-like_dom_sf"/>
</dbReference>
<accession>B3M544</accession>
<evidence type="ECO:0000259" key="12">
    <source>
        <dbReference type="PROSITE" id="PS00128"/>
    </source>
</evidence>
<evidence type="ECO:0000256" key="3">
    <source>
        <dbReference type="ARBA" id="ARBA00012732"/>
    </source>
</evidence>
<dbReference type="Pfam" id="PF00062">
    <property type="entry name" value="Lys"/>
    <property type="match status" value="1"/>
</dbReference>
<dbReference type="Proteomes" id="UP000007801">
    <property type="component" value="Unassembled WGS sequence"/>
</dbReference>
<dbReference type="PRINTS" id="PR00135">
    <property type="entry name" value="LYZLACT"/>
</dbReference>
<keyword evidence="5" id="KW-0081">Bacteriolytic enzyme</keyword>
<keyword evidence="7 13" id="KW-0378">Hydrolase</keyword>
<dbReference type="SMART" id="SM00263">
    <property type="entry name" value="LYZ1"/>
    <property type="match status" value="1"/>
</dbReference>
<evidence type="ECO:0000256" key="10">
    <source>
        <dbReference type="RuleBase" id="RU004440"/>
    </source>
</evidence>
<dbReference type="PANTHER" id="PTHR11407:SF36">
    <property type="entry name" value="GEO02684P1-RELATED"/>
    <property type="match status" value="1"/>
</dbReference>
<dbReference type="InterPro" id="IPR019799">
    <property type="entry name" value="Glyco_hydro_22_CS"/>
</dbReference>
<evidence type="ECO:0000256" key="6">
    <source>
        <dbReference type="ARBA" id="ARBA00022729"/>
    </source>
</evidence>
<name>B3M544_DROAN</name>
<dbReference type="EC" id="3.2.1.17" evidence="3"/>
<feature type="domain" description="Glycosyl hydrolases family 22 (GH22)" evidence="12">
    <location>
        <begin position="93"/>
        <end position="111"/>
    </location>
</feature>
<evidence type="ECO:0000256" key="11">
    <source>
        <dbReference type="SAM" id="SignalP"/>
    </source>
</evidence>
<dbReference type="PROSITE" id="PS51348">
    <property type="entry name" value="GLYCOSYL_HYDROL_F22_2"/>
    <property type="match status" value="1"/>
</dbReference>
<evidence type="ECO:0000313" key="14">
    <source>
        <dbReference type="Proteomes" id="UP000007801"/>
    </source>
</evidence>
<dbReference type="FunCoup" id="B3M544">
    <property type="interactions" value="15"/>
</dbReference>
<evidence type="ECO:0000256" key="5">
    <source>
        <dbReference type="ARBA" id="ARBA00022638"/>
    </source>
</evidence>
<sequence length="141" mass="15738">MKAVLVICVLSVIVSSIHGRTMDRCTLAREMSALGVPRDQLDKWTCIAKHESSFRTSVVGPANSNGSNDYGIFQINNKYWCQPADGRFSYNECKLSCNALLTDNISNSVKCAQKIQRQQGWKAWSTWKYCSGSLPSISDCF</sequence>
<feature type="signal peptide" evidence="11">
    <location>
        <begin position="1"/>
        <end position="19"/>
    </location>
</feature>
<evidence type="ECO:0000256" key="7">
    <source>
        <dbReference type="ARBA" id="ARBA00022801"/>
    </source>
</evidence>
<reference evidence="13 14" key="1">
    <citation type="journal article" date="2007" name="Nature">
        <title>Evolution of genes and genomes on the Drosophila phylogeny.</title>
        <authorList>
            <consortium name="Drosophila 12 Genomes Consortium"/>
            <person name="Clark A.G."/>
            <person name="Eisen M.B."/>
            <person name="Smith D.R."/>
            <person name="Bergman C.M."/>
            <person name="Oliver B."/>
            <person name="Markow T.A."/>
            <person name="Kaufman T.C."/>
            <person name="Kellis M."/>
            <person name="Gelbart W."/>
            <person name="Iyer V.N."/>
            <person name="Pollard D.A."/>
            <person name="Sackton T.B."/>
            <person name="Larracuente A.M."/>
            <person name="Singh N.D."/>
            <person name="Abad J.P."/>
            <person name="Abt D.N."/>
            <person name="Adryan B."/>
            <person name="Aguade M."/>
            <person name="Akashi H."/>
            <person name="Anderson W.W."/>
            <person name="Aquadro C.F."/>
            <person name="Ardell D.H."/>
            <person name="Arguello R."/>
            <person name="Artieri C.G."/>
            <person name="Barbash D.A."/>
            <person name="Barker D."/>
            <person name="Barsanti P."/>
            <person name="Batterham P."/>
            <person name="Batzoglou S."/>
            <person name="Begun D."/>
            <person name="Bhutkar A."/>
            <person name="Blanco E."/>
            <person name="Bosak S.A."/>
            <person name="Bradley R.K."/>
            <person name="Brand A.D."/>
            <person name="Brent M.R."/>
            <person name="Brooks A.N."/>
            <person name="Brown R.H."/>
            <person name="Butlin R.K."/>
            <person name="Caggese C."/>
            <person name="Calvi B.R."/>
            <person name="Bernardo de Carvalho A."/>
            <person name="Caspi A."/>
            <person name="Castrezana S."/>
            <person name="Celniker S.E."/>
            <person name="Chang J.L."/>
            <person name="Chapple C."/>
            <person name="Chatterji S."/>
            <person name="Chinwalla A."/>
            <person name="Civetta A."/>
            <person name="Clifton S.W."/>
            <person name="Comeron J.M."/>
            <person name="Costello J.C."/>
            <person name="Coyne J.A."/>
            <person name="Daub J."/>
            <person name="David R.G."/>
            <person name="Delcher A.L."/>
            <person name="Delehaunty K."/>
            <person name="Do C.B."/>
            <person name="Ebling H."/>
            <person name="Edwards K."/>
            <person name="Eickbush T."/>
            <person name="Evans J.D."/>
            <person name="Filipski A."/>
            <person name="Findeiss S."/>
            <person name="Freyhult E."/>
            <person name="Fulton L."/>
            <person name="Fulton R."/>
            <person name="Garcia A.C."/>
            <person name="Gardiner A."/>
            <person name="Garfield D.A."/>
            <person name="Garvin B.E."/>
            <person name="Gibson G."/>
            <person name="Gilbert D."/>
            <person name="Gnerre S."/>
            <person name="Godfrey J."/>
            <person name="Good R."/>
            <person name="Gotea V."/>
            <person name="Gravely B."/>
            <person name="Greenberg A.J."/>
            <person name="Griffiths-Jones S."/>
            <person name="Gross S."/>
            <person name="Guigo R."/>
            <person name="Gustafson E.A."/>
            <person name="Haerty W."/>
            <person name="Hahn M.W."/>
            <person name="Halligan D.L."/>
            <person name="Halpern A.L."/>
            <person name="Halter G.M."/>
            <person name="Han M.V."/>
            <person name="Heger A."/>
            <person name="Hillier L."/>
            <person name="Hinrichs A.S."/>
            <person name="Holmes I."/>
            <person name="Hoskins R.A."/>
            <person name="Hubisz M.J."/>
            <person name="Hultmark D."/>
            <person name="Huntley M.A."/>
            <person name="Jaffe D.B."/>
            <person name="Jagadeeshan S."/>
            <person name="Jeck W.R."/>
            <person name="Johnson J."/>
            <person name="Jones C.D."/>
            <person name="Jordan W.C."/>
            <person name="Karpen G.H."/>
            <person name="Kataoka E."/>
            <person name="Keightley P.D."/>
            <person name="Kheradpour P."/>
            <person name="Kirkness E.F."/>
            <person name="Koerich L.B."/>
            <person name="Kristiansen K."/>
            <person name="Kudrna D."/>
            <person name="Kulathinal R.J."/>
            <person name="Kumar S."/>
            <person name="Kwok R."/>
            <person name="Lander E."/>
            <person name="Langley C.H."/>
            <person name="Lapoint R."/>
            <person name="Lazzaro B.P."/>
            <person name="Lee S.J."/>
            <person name="Levesque L."/>
            <person name="Li R."/>
            <person name="Lin C.F."/>
            <person name="Lin M.F."/>
            <person name="Lindblad-Toh K."/>
            <person name="Llopart A."/>
            <person name="Long M."/>
            <person name="Low L."/>
            <person name="Lozovsky E."/>
            <person name="Lu J."/>
            <person name="Luo M."/>
            <person name="Machado C.A."/>
            <person name="Makalowski W."/>
            <person name="Marzo M."/>
            <person name="Matsuda M."/>
            <person name="Matzkin L."/>
            <person name="McAllister B."/>
            <person name="McBride C.S."/>
            <person name="McKernan B."/>
            <person name="McKernan K."/>
            <person name="Mendez-Lago M."/>
            <person name="Minx P."/>
            <person name="Mollenhauer M.U."/>
            <person name="Montooth K."/>
            <person name="Mount S.M."/>
            <person name="Mu X."/>
            <person name="Myers E."/>
            <person name="Negre B."/>
            <person name="Newfeld S."/>
            <person name="Nielsen R."/>
            <person name="Noor M.A."/>
            <person name="O'Grady P."/>
            <person name="Pachter L."/>
            <person name="Papaceit M."/>
            <person name="Parisi M.J."/>
            <person name="Parisi M."/>
            <person name="Parts L."/>
            <person name="Pedersen J.S."/>
            <person name="Pesole G."/>
            <person name="Phillippy A.M."/>
            <person name="Ponting C.P."/>
            <person name="Pop M."/>
            <person name="Porcelli D."/>
            <person name="Powell J.R."/>
            <person name="Prohaska S."/>
            <person name="Pruitt K."/>
            <person name="Puig M."/>
            <person name="Quesneville H."/>
            <person name="Ram K.R."/>
            <person name="Rand D."/>
            <person name="Rasmussen M.D."/>
            <person name="Reed L.K."/>
            <person name="Reenan R."/>
            <person name="Reily A."/>
            <person name="Remington K.A."/>
            <person name="Rieger T.T."/>
            <person name="Ritchie M.G."/>
            <person name="Robin C."/>
            <person name="Rogers Y.H."/>
            <person name="Rohde C."/>
            <person name="Rozas J."/>
            <person name="Rubenfield M.J."/>
            <person name="Ruiz A."/>
            <person name="Russo S."/>
            <person name="Salzberg S.L."/>
            <person name="Sanchez-Gracia A."/>
            <person name="Saranga D.J."/>
            <person name="Sato H."/>
            <person name="Schaeffer S.W."/>
            <person name="Schatz M.C."/>
            <person name="Schlenke T."/>
            <person name="Schwartz R."/>
            <person name="Segarra C."/>
            <person name="Singh R.S."/>
            <person name="Sirot L."/>
            <person name="Sirota M."/>
            <person name="Sisneros N.B."/>
            <person name="Smith C.D."/>
            <person name="Smith T.F."/>
            <person name="Spieth J."/>
            <person name="Stage D.E."/>
            <person name="Stark A."/>
            <person name="Stephan W."/>
            <person name="Strausberg R.L."/>
            <person name="Strempel S."/>
            <person name="Sturgill D."/>
            <person name="Sutton G."/>
            <person name="Sutton G.G."/>
            <person name="Tao W."/>
            <person name="Teichmann S."/>
            <person name="Tobari Y.N."/>
            <person name="Tomimura Y."/>
            <person name="Tsolas J.M."/>
            <person name="Valente V.L."/>
            <person name="Venter E."/>
            <person name="Venter J.C."/>
            <person name="Vicario S."/>
            <person name="Vieira F.G."/>
            <person name="Vilella A.J."/>
            <person name="Villasante A."/>
            <person name="Walenz B."/>
            <person name="Wang J."/>
            <person name="Wasserman M."/>
            <person name="Watts T."/>
            <person name="Wilson D."/>
            <person name="Wilson R.K."/>
            <person name="Wing R.A."/>
            <person name="Wolfner M.F."/>
            <person name="Wong A."/>
            <person name="Wong G.K."/>
            <person name="Wu C.I."/>
            <person name="Wu G."/>
            <person name="Yamamoto D."/>
            <person name="Yang H.P."/>
            <person name="Yang S.P."/>
            <person name="Yorke J.A."/>
            <person name="Yoshida K."/>
            <person name="Zdobnov E."/>
            <person name="Zhang P."/>
            <person name="Zhang Y."/>
            <person name="Zimin A.V."/>
            <person name="Baldwin J."/>
            <person name="Abdouelleil A."/>
            <person name="Abdulkadir J."/>
            <person name="Abebe A."/>
            <person name="Abera B."/>
            <person name="Abreu J."/>
            <person name="Acer S.C."/>
            <person name="Aftuck L."/>
            <person name="Alexander A."/>
            <person name="An P."/>
            <person name="Anderson E."/>
            <person name="Anderson S."/>
            <person name="Arachi H."/>
            <person name="Azer M."/>
            <person name="Bachantsang P."/>
            <person name="Barry A."/>
            <person name="Bayul T."/>
            <person name="Berlin A."/>
            <person name="Bessette D."/>
            <person name="Bloom T."/>
            <person name="Blye J."/>
            <person name="Boguslavskiy L."/>
            <person name="Bonnet C."/>
            <person name="Boukhgalter B."/>
            <person name="Bourzgui I."/>
            <person name="Brown A."/>
            <person name="Cahill P."/>
            <person name="Channer S."/>
            <person name="Cheshatsang Y."/>
            <person name="Chuda L."/>
            <person name="Citroen M."/>
            <person name="Collymore A."/>
            <person name="Cooke P."/>
            <person name="Costello M."/>
            <person name="D'Aco K."/>
            <person name="Daza R."/>
            <person name="De Haan G."/>
            <person name="DeGray S."/>
            <person name="DeMaso C."/>
            <person name="Dhargay N."/>
            <person name="Dooley K."/>
            <person name="Dooley E."/>
            <person name="Doricent M."/>
            <person name="Dorje P."/>
            <person name="Dorjee K."/>
            <person name="Dupes A."/>
            <person name="Elong R."/>
            <person name="Falk J."/>
            <person name="Farina A."/>
            <person name="Faro S."/>
            <person name="Ferguson D."/>
            <person name="Fisher S."/>
            <person name="Foley C.D."/>
            <person name="Franke A."/>
            <person name="Friedrich D."/>
            <person name="Gadbois L."/>
            <person name="Gearin G."/>
            <person name="Gearin C.R."/>
            <person name="Giannoukos G."/>
            <person name="Goode T."/>
            <person name="Graham J."/>
            <person name="Grandbois E."/>
            <person name="Grewal S."/>
            <person name="Gyaltsen K."/>
            <person name="Hafez N."/>
            <person name="Hagos B."/>
            <person name="Hall J."/>
            <person name="Henson C."/>
            <person name="Hollinger A."/>
            <person name="Honan T."/>
            <person name="Huard M.D."/>
            <person name="Hughes L."/>
            <person name="Hurhula B."/>
            <person name="Husby M.E."/>
            <person name="Kamat A."/>
            <person name="Kanga B."/>
            <person name="Kashin S."/>
            <person name="Khazanovich D."/>
            <person name="Kisner P."/>
            <person name="Lance K."/>
            <person name="Lara M."/>
            <person name="Lee W."/>
            <person name="Lennon N."/>
            <person name="Letendre F."/>
            <person name="LeVine R."/>
            <person name="Lipovsky A."/>
            <person name="Liu X."/>
            <person name="Liu J."/>
            <person name="Liu S."/>
            <person name="Lokyitsang T."/>
            <person name="Lokyitsang Y."/>
            <person name="Lubonja R."/>
            <person name="Lui A."/>
            <person name="MacDonald P."/>
            <person name="Magnisalis V."/>
            <person name="Maru K."/>
            <person name="Matthews C."/>
            <person name="McCusker W."/>
            <person name="McDonough S."/>
            <person name="Mehta T."/>
            <person name="Meldrim J."/>
            <person name="Meneus L."/>
            <person name="Mihai O."/>
            <person name="Mihalev A."/>
            <person name="Mihova T."/>
            <person name="Mittelman R."/>
            <person name="Mlenga V."/>
            <person name="Montmayeur A."/>
            <person name="Mulrain L."/>
            <person name="Navidi A."/>
            <person name="Naylor J."/>
            <person name="Negash T."/>
            <person name="Nguyen T."/>
            <person name="Nguyen N."/>
            <person name="Nicol R."/>
            <person name="Norbu C."/>
            <person name="Norbu N."/>
            <person name="Novod N."/>
            <person name="O'Neill B."/>
            <person name="Osman S."/>
            <person name="Markiewicz E."/>
            <person name="Oyono O.L."/>
            <person name="Patti C."/>
            <person name="Phunkhang P."/>
            <person name="Pierre F."/>
            <person name="Priest M."/>
            <person name="Raghuraman S."/>
            <person name="Rege F."/>
            <person name="Reyes R."/>
            <person name="Rise C."/>
            <person name="Rogov P."/>
            <person name="Ross K."/>
            <person name="Ryan E."/>
            <person name="Settipalli S."/>
            <person name="Shea T."/>
            <person name="Sherpa N."/>
            <person name="Shi L."/>
            <person name="Shih D."/>
            <person name="Sparrow T."/>
            <person name="Spaulding J."/>
            <person name="Stalker J."/>
            <person name="Stange-Thomann N."/>
            <person name="Stavropoulos S."/>
            <person name="Stone C."/>
            <person name="Strader C."/>
            <person name="Tesfaye S."/>
            <person name="Thomson T."/>
            <person name="Thoulutsang Y."/>
            <person name="Thoulutsang D."/>
            <person name="Topham K."/>
            <person name="Topping I."/>
            <person name="Tsamla T."/>
            <person name="Vassiliev H."/>
            <person name="Vo A."/>
            <person name="Wangchuk T."/>
            <person name="Wangdi T."/>
            <person name="Weiand M."/>
            <person name="Wilkinson J."/>
            <person name="Wilson A."/>
            <person name="Yadav S."/>
            <person name="Young G."/>
            <person name="Yu Q."/>
            <person name="Zembek L."/>
            <person name="Zhong D."/>
            <person name="Zimmer A."/>
            <person name="Zwirko Z."/>
            <person name="Jaffe D.B."/>
            <person name="Alvarez P."/>
            <person name="Brockman W."/>
            <person name="Butler J."/>
            <person name="Chin C."/>
            <person name="Gnerre S."/>
            <person name="Grabherr M."/>
            <person name="Kleber M."/>
            <person name="Mauceli E."/>
            <person name="MacCallum I."/>
        </authorList>
    </citation>
    <scope>NUCLEOTIDE SEQUENCE [LARGE SCALE GENOMIC DNA]</scope>
    <source>
        <strain evidence="14">Tucson 14024-0371.13</strain>
    </source>
</reference>
<evidence type="ECO:0000256" key="4">
    <source>
        <dbReference type="ARBA" id="ARBA00022529"/>
    </source>
</evidence>
<dbReference type="PROSITE" id="PS00128">
    <property type="entry name" value="GLYCOSYL_HYDROL_F22_1"/>
    <property type="match status" value="1"/>
</dbReference>
<evidence type="ECO:0000256" key="8">
    <source>
        <dbReference type="ARBA" id="ARBA00023157"/>
    </source>
</evidence>
<dbReference type="PANTHER" id="PTHR11407">
    <property type="entry name" value="LYSOZYME C"/>
    <property type="match status" value="1"/>
</dbReference>
<keyword evidence="9 13" id="KW-0326">Glycosidase</keyword>
<dbReference type="HOGENOM" id="CLU_111620_2_1_1"/>
<evidence type="ECO:0000313" key="13">
    <source>
        <dbReference type="EMBL" id="EDV39523.1"/>
    </source>
</evidence>
<dbReference type="EMBL" id="CH902618">
    <property type="protein sequence ID" value="EDV39523.1"/>
    <property type="molecule type" value="Genomic_DNA"/>
</dbReference>